<dbReference type="AlphaFoldDB" id="A0AAW0FRB9"/>
<sequence length="141" mass="15060">MFALSSRIGLASAKPSMLMKPALIRGLKTIPQPPGFIVGTVNDAYVHPAADKFHGSRHWASERIVAVGVIISFNLAPLDDRVGVSGIVSVDTDAGDINVEAWVVLGNNSIEVDDASITLLLVFKLDELLLLELLKDTLGVE</sequence>
<evidence type="ECO:0000313" key="2">
    <source>
        <dbReference type="Proteomes" id="UP001385951"/>
    </source>
</evidence>
<protein>
    <submittedName>
        <fullName evidence="1">Uncharacterized protein</fullName>
    </submittedName>
</protein>
<accession>A0AAW0FRB9</accession>
<dbReference type="EMBL" id="JASBNA010000027">
    <property type="protein sequence ID" value="KAK7684188.1"/>
    <property type="molecule type" value="Genomic_DNA"/>
</dbReference>
<proteinExistence type="predicted"/>
<dbReference type="Pfam" id="PF05328">
    <property type="entry name" value="CybS"/>
    <property type="match status" value="1"/>
</dbReference>
<name>A0AAW0FRB9_9APHY</name>
<dbReference type="Proteomes" id="UP001385951">
    <property type="component" value="Unassembled WGS sequence"/>
</dbReference>
<keyword evidence="2" id="KW-1185">Reference proteome</keyword>
<evidence type="ECO:0000313" key="1">
    <source>
        <dbReference type="EMBL" id="KAK7684188.1"/>
    </source>
</evidence>
<organism evidence="1 2">
    <name type="scientific">Cerrena zonata</name>
    <dbReference type="NCBI Taxonomy" id="2478898"/>
    <lineage>
        <taxon>Eukaryota</taxon>
        <taxon>Fungi</taxon>
        <taxon>Dikarya</taxon>
        <taxon>Basidiomycota</taxon>
        <taxon>Agaricomycotina</taxon>
        <taxon>Agaricomycetes</taxon>
        <taxon>Polyporales</taxon>
        <taxon>Cerrenaceae</taxon>
        <taxon>Cerrena</taxon>
    </lineage>
</organism>
<comment type="caution">
    <text evidence="1">The sequence shown here is derived from an EMBL/GenBank/DDBJ whole genome shotgun (WGS) entry which is preliminary data.</text>
</comment>
<gene>
    <name evidence="1" type="ORF">QCA50_012834</name>
</gene>
<reference evidence="1 2" key="1">
    <citation type="submission" date="2022-09" db="EMBL/GenBank/DDBJ databases">
        <authorList>
            <person name="Palmer J.M."/>
        </authorList>
    </citation>
    <scope>NUCLEOTIDE SEQUENCE [LARGE SCALE GENOMIC DNA]</scope>
    <source>
        <strain evidence="1 2">DSM 7382</strain>
    </source>
</reference>